<keyword evidence="2" id="KW-1185">Reference proteome</keyword>
<proteinExistence type="predicted"/>
<comment type="caution">
    <text evidence="1">The sequence shown here is derived from an EMBL/GenBank/DDBJ whole genome shotgun (WGS) entry which is preliminary data.</text>
</comment>
<reference evidence="1" key="1">
    <citation type="submission" date="2023-11" db="EMBL/GenBank/DDBJ databases">
        <authorList>
            <person name="De Vega J J."/>
            <person name="De Vega J J."/>
        </authorList>
    </citation>
    <scope>NUCLEOTIDE SEQUENCE</scope>
</reference>
<feature type="non-terminal residue" evidence="1">
    <location>
        <position position="89"/>
    </location>
</feature>
<evidence type="ECO:0000313" key="2">
    <source>
        <dbReference type="Proteomes" id="UP001295794"/>
    </source>
</evidence>
<organism evidence="1 2">
    <name type="scientific">Mycena citricolor</name>
    <dbReference type="NCBI Taxonomy" id="2018698"/>
    <lineage>
        <taxon>Eukaryota</taxon>
        <taxon>Fungi</taxon>
        <taxon>Dikarya</taxon>
        <taxon>Basidiomycota</taxon>
        <taxon>Agaricomycotina</taxon>
        <taxon>Agaricomycetes</taxon>
        <taxon>Agaricomycetidae</taxon>
        <taxon>Agaricales</taxon>
        <taxon>Marasmiineae</taxon>
        <taxon>Mycenaceae</taxon>
        <taxon>Mycena</taxon>
    </lineage>
</organism>
<evidence type="ECO:0000313" key="1">
    <source>
        <dbReference type="EMBL" id="CAK5277516.1"/>
    </source>
</evidence>
<dbReference type="AlphaFoldDB" id="A0AAD2HLZ9"/>
<accession>A0AAD2HLZ9</accession>
<dbReference type="Proteomes" id="UP001295794">
    <property type="component" value="Unassembled WGS sequence"/>
</dbReference>
<dbReference type="EMBL" id="CAVNYO010000419">
    <property type="protein sequence ID" value="CAK5277516.1"/>
    <property type="molecule type" value="Genomic_DNA"/>
</dbReference>
<sequence length="89" mass="10018">SILTANRCSRASAQPLWRLMRLALVLDWASLIIMRVFSRKRTPCSEPSAFSKAWAMLSVDSKRGSGLAGFTRTRVIHLPESFRCQRGHA</sequence>
<name>A0AAD2HLZ9_9AGAR</name>
<protein>
    <submittedName>
        <fullName evidence="1">Uncharacterized protein</fullName>
    </submittedName>
</protein>
<gene>
    <name evidence="1" type="ORF">MYCIT1_LOCUS26532</name>
</gene>